<dbReference type="GO" id="GO:0003735">
    <property type="term" value="F:structural constituent of ribosome"/>
    <property type="evidence" value="ECO:0007669"/>
    <property type="project" value="InterPro"/>
</dbReference>
<proteinExistence type="predicted"/>
<dbReference type="GO" id="GO:0006412">
    <property type="term" value="P:translation"/>
    <property type="evidence" value="ECO:0007669"/>
    <property type="project" value="InterPro"/>
</dbReference>
<dbReference type="PANTHER" id="PTHR45722:SF2">
    <property type="entry name" value="LARGE RIBOSOMAL SUBUNIT PROTEIN UL29-RELATED"/>
    <property type="match status" value="1"/>
</dbReference>
<evidence type="ECO:0000256" key="1">
    <source>
        <dbReference type="SAM" id="Phobius"/>
    </source>
</evidence>
<dbReference type="PANTHER" id="PTHR45722">
    <property type="entry name" value="60S RIBOSOMAL PROTEIN L35"/>
    <property type="match status" value="1"/>
</dbReference>
<keyword evidence="1" id="KW-0472">Membrane</keyword>
<protein>
    <submittedName>
        <fullName evidence="2">Uncharacterized protein</fullName>
    </submittedName>
</protein>
<evidence type="ECO:0000313" key="2">
    <source>
        <dbReference type="EMBL" id="MBX13416.1"/>
    </source>
</evidence>
<dbReference type="GO" id="GO:0003729">
    <property type="term" value="F:mRNA binding"/>
    <property type="evidence" value="ECO:0007669"/>
    <property type="project" value="TreeGrafter"/>
</dbReference>
<dbReference type="GO" id="GO:0022625">
    <property type="term" value="C:cytosolic large ribosomal subunit"/>
    <property type="evidence" value="ECO:0007669"/>
    <property type="project" value="InterPro"/>
</dbReference>
<keyword evidence="1" id="KW-0812">Transmembrane</keyword>
<organism evidence="2">
    <name type="scientific">Rhizophora mucronata</name>
    <name type="common">Asiatic mangrove</name>
    <dbReference type="NCBI Taxonomy" id="61149"/>
    <lineage>
        <taxon>Eukaryota</taxon>
        <taxon>Viridiplantae</taxon>
        <taxon>Streptophyta</taxon>
        <taxon>Embryophyta</taxon>
        <taxon>Tracheophyta</taxon>
        <taxon>Spermatophyta</taxon>
        <taxon>Magnoliopsida</taxon>
        <taxon>eudicotyledons</taxon>
        <taxon>Gunneridae</taxon>
        <taxon>Pentapetalae</taxon>
        <taxon>rosids</taxon>
        <taxon>fabids</taxon>
        <taxon>Malpighiales</taxon>
        <taxon>Rhizophoraceae</taxon>
        <taxon>Rhizophora</taxon>
    </lineage>
</organism>
<dbReference type="Gene3D" id="1.10.287.310">
    <property type="match status" value="1"/>
</dbReference>
<dbReference type="InterPro" id="IPR036049">
    <property type="entry name" value="Ribosomal_uL29_sf"/>
</dbReference>
<dbReference type="EMBL" id="GGEC01032932">
    <property type="protein sequence ID" value="MBX13416.1"/>
    <property type="molecule type" value="Transcribed_RNA"/>
</dbReference>
<reference evidence="2" key="1">
    <citation type="submission" date="2018-02" db="EMBL/GenBank/DDBJ databases">
        <title>Rhizophora mucronata_Transcriptome.</title>
        <authorList>
            <person name="Meera S.P."/>
            <person name="Sreeshan A."/>
            <person name="Augustine A."/>
        </authorList>
    </citation>
    <scope>NUCLEOTIDE SEQUENCE</scope>
    <source>
        <tissue evidence="2">Leaf</tissue>
    </source>
</reference>
<sequence length="121" mass="14108">MHIFIPLLLVMDILVGCSKVVRLSIARVLTVISQAQKAALRKVYKNKKFLPLDLRPKKTRAIRRRLTKHQVLFRFLTSVMWMNVFLDGYLTLIKCFMCLAIVGWQSKLLCNKLRGYSIVRT</sequence>
<name>A0A2P2L643_RHIMU</name>
<feature type="transmembrane region" description="Helical" evidence="1">
    <location>
        <begin position="71"/>
        <end position="104"/>
    </location>
</feature>
<accession>A0A2P2L643</accession>
<dbReference type="InterPro" id="IPR045059">
    <property type="entry name" value="Ribosomal_uL29_euk"/>
</dbReference>
<dbReference type="AlphaFoldDB" id="A0A2P2L643"/>
<keyword evidence="1" id="KW-1133">Transmembrane helix</keyword>
<dbReference type="Gene3D" id="6.10.250.3450">
    <property type="match status" value="1"/>
</dbReference>
<dbReference type="GO" id="GO:0000463">
    <property type="term" value="P:maturation of LSU-rRNA from tricistronic rRNA transcript (SSU-rRNA, 5.8S rRNA, LSU-rRNA)"/>
    <property type="evidence" value="ECO:0007669"/>
    <property type="project" value="InterPro"/>
</dbReference>